<keyword evidence="3 5" id="KW-0863">Zinc-finger</keyword>
<dbReference type="CTD" id="26036"/>
<evidence type="ECO:0000313" key="9">
    <source>
        <dbReference type="Ensembl" id="ENSSFAP00005040435.1"/>
    </source>
</evidence>
<dbReference type="Pfam" id="PF23101">
    <property type="entry name" value="Zf-C2H2_ZNF451_1st"/>
    <property type="match status" value="1"/>
</dbReference>
<evidence type="ECO:0000256" key="6">
    <source>
        <dbReference type="SAM" id="Coils"/>
    </source>
</evidence>
<dbReference type="Proteomes" id="UP000472267">
    <property type="component" value="Chromosome 13"/>
</dbReference>
<feature type="domain" description="C2H2-type" evidence="8">
    <location>
        <begin position="756"/>
        <end position="784"/>
    </location>
</feature>
<sequence>MSSPVLGDEDEVEDEVEFVSEGPLRPVLECIDLSSDSDDEGCSSMAGPLEDKVSRNKARVASTLDRLAHQVERDRKERADKCKAFKEKQILQKVHGQQELAFSSPNGNNQEAKRCVDMWLKMPGVKPGVISAGSGRRQRPAFIPRNSSLRHTCPVINCGRVYENASLLEGHLKRFDHSPCDPAISLKGCPSELFACVACGEYFPTKDVWRKHLESKASSLCADGHSIDQTYQKIACFACPACYLFFNLRDECLQHMSARNHFAESLVMNETRDRALPVPVPQYAKNRLIALCKETAFNVRCSLCHKVLISHREAQAHFNVHCRQGCAVAKADKTVVQIIKQLQVRGQCSRCCKTFLSQSELERHKESTQHDVEFNQTMAQALLQYSRFHEIQHAKRVTEKRQSAGHDAPFPLNNKNASDHSGSPAKRKRFGPVMEAHSRRRSLTAWCCECGLQFSEEDTASKHLMAVNQIFHQCGVCGKHMGESSVTRLHLSRFHGGAHLSNFLFYCRKCRVEMPRYEDILSHVLDAHSGHTYYTEREIPEELAELFTAKPSTSSKVDQCSSTAPQSAAETPSKAEKTWMCRMCEDVFDSEAAVSRHCGDVSSHSFQRFMCGHCPQKFFKESTVRRHCVNEHDGQIRSSHYCGLCDSMQFNSEEEFLEHYSSLHSRDYYCMDDDGEVVQPAVDQTSGQSRCPCMGSEKSKEETKASYTRCMRNLAAEGKCQYVCAPCSVSVASYAQIKTHIHTKHTALNLEKTFDVECQSCQESFTGVPDFHRHYHDRHCALQPCESSRTCRKDQNPESTSVKILNAVEIRPDSSEIDDKTLTEFIDEINKESEGDSDAELKEALTLSAEEARRESAELEEVLQRSLQEF</sequence>
<dbReference type="PANTHER" id="PTHR24408:SF61">
    <property type="entry name" value="E3 SUMO-PROTEIN LIGASE ZNF451"/>
    <property type="match status" value="1"/>
</dbReference>
<dbReference type="InParanoid" id="A0A672IHL5"/>
<dbReference type="PROSITE" id="PS00028">
    <property type="entry name" value="ZINC_FINGER_C2H2_1"/>
    <property type="match status" value="9"/>
</dbReference>
<dbReference type="GO" id="GO:0000981">
    <property type="term" value="F:DNA-binding transcription factor activity, RNA polymerase II-specific"/>
    <property type="evidence" value="ECO:0007669"/>
    <property type="project" value="TreeGrafter"/>
</dbReference>
<dbReference type="RefSeq" id="XP_029961957.1">
    <property type="nucleotide sequence ID" value="XM_030106097.1"/>
</dbReference>
<reference evidence="9" key="3">
    <citation type="submission" date="2025-09" db="UniProtKB">
        <authorList>
            <consortium name="Ensembl"/>
        </authorList>
    </citation>
    <scope>IDENTIFICATION</scope>
</reference>
<reference evidence="9" key="2">
    <citation type="submission" date="2025-08" db="UniProtKB">
        <authorList>
            <consortium name="Ensembl"/>
        </authorList>
    </citation>
    <scope>IDENTIFICATION</scope>
</reference>
<evidence type="ECO:0000256" key="3">
    <source>
        <dbReference type="ARBA" id="ARBA00022771"/>
    </source>
</evidence>
<dbReference type="InterPro" id="IPR013087">
    <property type="entry name" value="Znf_C2H2_type"/>
</dbReference>
<dbReference type="Gene3D" id="3.30.160.60">
    <property type="entry name" value="Classic Zinc Finger"/>
    <property type="match status" value="1"/>
</dbReference>
<evidence type="ECO:0000256" key="5">
    <source>
        <dbReference type="PROSITE-ProRule" id="PRU00042"/>
    </source>
</evidence>
<dbReference type="GO" id="GO:0008270">
    <property type="term" value="F:zinc ion binding"/>
    <property type="evidence" value="ECO:0007669"/>
    <property type="project" value="UniProtKB-KW"/>
</dbReference>
<evidence type="ECO:0000256" key="2">
    <source>
        <dbReference type="ARBA" id="ARBA00022737"/>
    </source>
</evidence>
<dbReference type="PANTHER" id="PTHR24408">
    <property type="entry name" value="ZINC FINGER PROTEIN"/>
    <property type="match status" value="1"/>
</dbReference>
<feature type="compositionally biased region" description="Basic and acidic residues" evidence="7">
    <location>
        <begin position="394"/>
        <end position="404"/>
    </location>
</feature>
<keyword evidence="4" id="KW-0862">Zinc</keyword>
<accession>A0A672IHL5</accession>
<feature type="domain" description="C2H2-type" evidence="8">
    <location>
        <begin position="609"/>
        <end position="637"/>
    </location>
</feature>
<evidence type="ECO:0000256" key="4">
    <source>
        <dbReference type="ARBA" id="ARBA00022833"/>
    </source>
</evidence>
<dbReference type="AlphaFoldDB" id="A0A672IHL5"/>
<name>A0A672IHL5_SALFA</name>
<keyword evidence="10" id="KW-1185">Reference proteome</keyword>
<feature type="domain" description="C2H2-type" evidence="8">
    <location>
        <begin position="151"/>
        <end position="182"/>
    </location>
</feature>
<organism evidence="9 10">
    <name type="scientific">Salarias fasciatus</name>
    <name type="common">Jewelled blenny</name>
    <name type="synonym">Blennius fasciatus</name>
    <dbReference type="NCBI Taxonomy" id="181472"/>
    <lineage>
        <taxon>Eukaryota</taxon>
        <taxon>Metazoa</taxon>
        <taxon>Chordata</taxon>
        <taxon>Craniata</taxon>
        <taxon>Vertebrata</taxon>
        <taxon>Euteleostomi</taxon>
        <taxon>Actinopterygii</taxon>
        <taxon>Neopterygii</taxon>
        <taxon>Teleostei</taxon>
        <taxon>Neoteleostei</taxon>
        <taxon>Acanthomorphata</taxon>
        <taxon>Ovalentaria</taxon>
        <taxon>Blenniimorphae</taxon>
        <taxon>Blenniiformes</taxon>
        <taxon>Blennioidei</taxon>
        <taxon>Blenniidae</taxon>
        <taxon>Salariinae</taxon>
        <taxon>Salarias</taxon>
    </lineage>
</organism>
<feature type="coiled-coil region" evidence="6">
    <location>
        <begin position="842"/>
        <end position="869"/>
    </location>
</feature>
<dbReference type="Pfam" id="PF23108">
    <property type="entry name" value="Zf-C2H2_ZNF451"/>
    <property type="match status" value="1"/>
</dbReference>
<protein>
    <recommendedName>
        <fullName evidence="8">C2H2-type domain-containing protein</fullName>
    </recommendedName>
</protein>
<evidence type="ECO:0000259" key="8">
    <source>
        <dbReference type="PROSITE" id="PS50157"/>
    </source>
</evidence>
<proteinExistence type="predicted"/>
<reference evidence="9" key="1">
    <citation type="submission" date="2019-06" db="EMBL/GenBank/DDBJ databases">
        <authorList>
            <consortium name="Wellcome Sanger Institute Data Sharing"/>
        </authorList>
    </citation>
    <scope>NUCLEOTIDE SEQUENCE [LARGE SCALE GENOMIC DNA]</scope>
</reference>
<keyword evidence="2" id="KW-0677">Repeat</keyword>
<dbReference type="GO" id="GO:0043565">
    <property type="term" value="F:sequence-specific DNA binding"/>
    <property type="evidence" value="ECO:0007669"/>
    <property type="project" value="TreeGrafter"/>
</dbReference>
<gene>
    <name evidence="9" type="primary">znf451</name>
</gene>
<keyword evidence="6" id="KW-0175">Coiled coil</keyword>
<evidence type="ECO:0000313" key="10">
    <source>
        <dbReference type="Proteomes" id="UP000472267"/>
    </source>
</evidence>
<dbReference type="InterPro" id="IPR058156">
    <property type="entry name" value="Znf-C2H2_ZNF451"/>
</dbReference>
<dbReference type="PROSITE" id="PS50157">
    <property type="entry name" value="ZINC_FINGER_C2H2_2"/>
    <property type="match status" value="4"/>
</dbReference>
<dbReference type="InterPro" id="IPR058949">
    <property type="entry name" value="Zf-C2H2_ZNF451_1st"/>
</dbReference>
<dbReference type="OrthoDB" id="6091938at2759"/>
<dbReference type="SMART" id="SM00355">
    <property type="entry name" value="ZnF_C2H2"/>
    <property type="match status" value="12"/>
</dbReference>
<feature type="domain" description="C2H2-type" evidence="8">
    <location>
        <begin position="346"/>
        <end position="375"/>
    </location>
</feature>
<dbReference type="InterPro" id="IPR058950">
    <property type="entry name" value="Zf-C2H2_ZNF451_5th"/>
</dbReference>
<dbReference type="GeneID" id="115399001"/>
<feature type="region of interest" description="Disordered" evidence="7">
    <location>
        <begin position="394"/>
        <end position="432"/>
    </location>
</feature>
<dbReference type="GO" id="GO:0005634">
    <property type="term" value="C:nucleus"/>
    <property type="evidence" value="ECO:0007669"/>
    <property type="project" value="TreeGrafter"/>
</dbReference>
<dbReference type="OMA" id="RCSLCHQ"/>
<evidence type="ECO:0000256" key="7">
    <source>
        <dbReference type="SAM" id="MobiDB-lite"/>
    </source>
</evidence>
<dbReference type="Pfam" id="PF23103">
    <property type="entry name" value="Zf-C2H2_ZNF451_5th"/>
    <property type="match status" value="1"/>
</dbReference>
<keyword evidence="1" id="KW-0479">Metal-binding</keyword>
<evidence type="ECO:0000256" key="1">
    <source>
        <dbReference type="ARBA" id="ARBA00022723"/>
    </source>
</evidence>
<dbReference type="Ensembl" id="ENSSFAT00005041927.1">
    <property type="protein sequence ID" value="ENSSFAP00005040435.1"/>
    <property type="gene ID" value="ENSSFAG00005020168.1"/>
</dbReference>